<accession>A0A0S3S6F0</accession>
<reference evidence="2 3" key="1">
    <citation type="journal article" date="2015" name="Sci. Rep.">
        <title>The power of single molecule real-time sequencing technology in the de novo assembly of a eukaryotic genome.</title>
        <authorList>
            <person name="Sakai H."/>
            <person name="Naito K."/>
            <person name="Ogiso-Tanaka E."/>
            <person name="Takahashi Y."/>
            <person name="Iseki K."/>
            <person name="Muto C."/>
            <person name="Satou K."/>
            <person name="Teruya K."/>
            <person name="Shiroma A."/>
            <person name="Shimoji M."/>
            <person name="Hirano T."/>
            <person name="Itoh T."/>
            <person name="Kaga A."/>
            <person name="Tomooka N."/>
        </authorList>
    </citation>
    <scope>NUCLEOTIDE SEQUENCE [LARGE SCALE GENOMIC DNA]</scope>
    <source>
        <strain evidence="3">cv. Shumari</strain>
    </source>
</reference>
<name>A0A0S3S6F0_PHAAN</name>
<dbReference type="AlphaFoldDB" id="A0A0S3S6F0"/>
<organism evidence="2 3">
    <name type="scientific">Vigna angularis var. angularis</name>
    <dbReference type="NCBI Taxonomy" id="157739"/>
    <lineage>
        <taxon>Eukaryota</taxon>
        <taxon>Viridiplantae</taxon>
        <taxon>Streptophyta</taxon>
        <taxon>Embryophyta</taxon>
        <taxon>Tracheophyta</taxon>
        <taxon>Spermatophyta</taxon>
        <taxon>Magnoliopsida</taxon>
        <taxon>eudicotyledons</taxon>
        <taxon>Gunneridae</taxon>
        <taxon>Pentapetalae</taxon>
        <taxon>rosids</taxon>
        <taxon>fabids</taxon>
        <taxon>Fabales</taxon>
        <taxon>Fabaceae</taxon>
        <taxon>Papilionoideae</taxon>
        <taxon>50 kb inversion clade</taxon>
        <taxon>NPAAA clade</taxon>
        <taxon>indigoferoid/millettioid clade</taxon>
        <taxon>Phaseoleae</taxon>
        <taxon>Vigna</taxon>
    </lineage>
</organism>
<gene>
    <name evidence="2" type="primary">Vigan.05G189100</name>
    <name evidence="2" type="ORF">VIGAN_05189100</name>
</gene>
<dbReference type="EMBL" id="AP015038">
    <property type="protein sequence ID" value="BAT88406.1"/>
    <property type="molecule type" value="Genomic_DNA"/>
</dbReference>
<feature type="non-terminal residue" evidence="2">
    <location>
        <position position="1"/>
    </location>
</feature>
<feature type="compositionally biased region" description="Polar residues" evidence="1">
    <location>
        <begin position="37"/>
        <end position="46"/>
    </location>
</feature>
<protein>
    <submittedName>
        <fullName evidence="2">Uncharacterized protein</fullName>
    </submittedName>
</protein>
<evidence type="ECO:0000313" key="3">
    <source>
        <dbReference type="Proteomes" id="UP000291084"/>
    </source>
</evidence>
<keyword evidence="3" id="KW-1185">Reference proteome</keyword>
<proteinExistence type="predicted"/>
<evidence type="ECO:0000256" key="1">
    <source>
        <dbReference type="SAM" id="MobiDB-lite"/>
    </source>
</evidence>
<dbReference type="Proteomes" id="UP000291084">
    <property type="component" value="Chromosome 5"/>
</dbReference>
<evidence type="ECO:0000313" key="2">
    <source>
        <dbReference type="EMBL" id="BAT88406.1"/>
    </source>
</evidence>
<feature type="region of interest" description="Disordered" evidence="1">
    <location>
        <begin position="37"/>
        <end position="69"/>
    </location>
</feature>
<sequence length="69" mass="7677">FHSQFLTSNGFTIHLGPSSLFSSITAHTTINSFIQSHREAPSSSSGHLHVPFHLVQHTQSQKTHHPLHL</sequence>